<sequence length="386" mass="42879">MRILLTSPTYPPFNSGLGNAVSQQAACLTKAGHEVIVATGGGTRATEVDMLGIRIERFAVSGANSLLQPIRGDRKTYVDFLRTVNCDIVVMNAWQNWASDLALLHIDEIGGRKFMFSHCISTNVFYSHQPVRSLVRYLAWRPYWWSISKIMRKLDGVIFLADRGSDSRFDDLTLARRIEVPVHVVSNSLSTAAAIALDAPCRGLQERDRLIAIGAYQWQKGFDFVLKAYAKSKACNRIPLHLYGQQRSRYNDLLESLANRLLLKPEFVVFHEGIAGEALIAEYQSAQMVLSGSHTECQPLVLIDASATGTPFIARTTGCIAHMQGGLAVSSWQEMAASIDKILDDTVCWERMSNAARQTAAALYHPDVVSRKLLDVLNGDIDRIRH</sequence>
<accession>A0A1G8DZU5</accession>
<dbReference type="Gene3D" id="3.40.50.2000">
    <property type="entry name" value="Glycogen Phosphorylase B"/>
    <property type="match status" value="2"/>
</dbReference>
<proteinExistence type="predicted"/>
<reference evidence="1 2" key="1">
    <citation type="submission" date="2016-10" db="EMBL/GenBank/DDBJ databases">
        <authorList>
            <person name="de Groot N.N."/>
        </authorList>
    </citation>
    <scope>NUCLEOTIDE SEQUENCE [LARGE SCALE GENOMIC DNA]</scope>
    <source>
        <strain evidence="1 2">DSM 5885</strain>
    </source>
</reference>
<dbReference type="OrthoDB" id="570545at2"/>
<evidence type="ECO:0000313" key="1">
    <source>
        <dbReference type="EMBL" id="SDH63148.1"/>
    </source>
</evidence>
<dbReference type="InterPro" id="IPR050194">
    <property type="entry name" value="Glycosyltransferase_grp1"/>
</dbReference>
<dbReference type="PANTHER" id="PTHR45947:SF3">
    <property type="entry name" value="SULFOQUINOVOSYL TRANSFERASE SQD2"/>
    <property type="match status" value="1"/>
</dbReference>
<dbReference type="CDD" id="cd03801">
    <property type="entry name" value="GT4_PimA-like"/>
    <property type="match status" value="1"/>
</dbReference>
<keyword evidence="1" id="KW-0808">Transferase</keyword>
<dbReference type="AlphaFoldDB" id="A0A1G8DZU5"/>
<organism evidence="1 2">
    <name type="scientific">Propionivibrio dicarboxylicus</name>
    <dbReference type="NCBI Taxonomy" id="83767"/>
    <lineage>
        <taxon>Bacteria</taxon>
        <taxon>Pseudomonadati</taxon>
        <taxon>Pseudomonadota</taxon>
        <taxon>Betaproteobacteria</taxon>
        <taxon>Rhodocyclales</taxon>
        <taxon>Rhodocyclaceae</taxon>
        <taxon>Propionivibrio</taxon>
    </lineage>
</organism>
<dbReference type="RefSeq" id="WP_091937147.1">
    <property type="nucleotide sequence ID" value="NZ_FNCY01000007.1"/>
</dbReference>
<dbReference type="SUPFAM" id="SSF53756">
    <property type="entry name" value="UDP-Glycosyltransferase/glycogen phosphorylase"/>
    <property type="match status" value="1"/>
</dbReference>
<gene>
    <name evidence="1" type="ORF">SAMN05660652_01990</name>
</gene>
<dbReference type="STRING" id="83767.SAMN05660652_01990"/>
<keyword evidence="2" id="KW-1185">Reference proteome</keyword>
<name>A0A1G8DZU5_9RHOO</name>
<evidence type="ECO:0000313" key="2">
    <source>
        <dbReference type="Proteomes" id="UP000198607"/>
    </source>
</evidence>
<dbReference type="EMBL" id="FNCY01000007">
    <property type="protein sequence ID" value="SDH63148.1"/>
    <property type="molecule type" value="Genomic_DNA"/>
</dbReference>
<dbReference type="Pfam" id="PF13692">
    <property type="entry name" value="Glyco_trans_1_4"/>
    <property type="match status" value="1"/>
</dbReference>
<protein>
    <submittedName>
        <fullName evidence="1">Glycosyltransferase involved in cell wall bisynthesis</fullName>
    </submittedName>
</protein>
<dbReference type="GO" id="GO:0016757">
    <property type="term" value="F:glycosyltransferase activity"/>
    <property type="evidence" value="ECO:0007669"/>
    <property type="project" value="TreeGrafter"/>
</dbReference>
<dbReference type="Proteomes" id="UP000198607">
    <property type="component" value="Unassembled WGS sequence"/>
</dbReference>
<dbReference type="PANTHER" id="PTHR45947">
    <property type="entry name" value="SULFOQUINOVOSYL TRANSFERASE SQD2"/>
    <property type="match status" value="1"/>
</dbReference>